<accession>A0A4U0P5P7</accession>
<feature type="chain" id="PRO_5021006232" evidence="1">
    <location>
        <begin position="20"/>
        <end position="423"/>
    </location>
</feature>
<protein>
    <submittedName>
        <fullName evidence="2">FAD-dependent oxidoreductase</fullName>
    </submittedName>
</protein>
<dbReference type="AlphaFoldDB" id="A0A4U0P5P7"/>
<reference evidence="2 3" key="1">
    <citation type="submission" date="2019-04" db="EMBL/GenBank/DDBJ databases">
        <title>Sphingobacterium olei sp. nov., isolated from oil-contaminated soil.</title>
        <authorList>
            <person name="Liu B."/>
        </authorList>
    </citation>
    <scope>NUCLEOTIDE SEQUENCE [LARGE SCALE GENOMIC DNA]</scope>
    <source>
        <strain evidence="2 3">HAL-9</strain>
    </source>
</reference>
<dbReference type="OrthoDB" id="615715at2"/>
<feature type="signal peptide" evidence="1">
    <location>
        <begin position="1"/>
        <end position="19"/>
    </location>
</feature>
<dbReference type="Pfam" id="PF12831">
    <property type="entry name" value="FAD_oxidored"/>
    <property type="match status" value="1"/>
</dbReference>
<name>A0A4U0P5P7_9SPHI</name>
<gene>
    <name evidence="2" type="ORF">FAZ15_05845</name>
</gene>
<sequence>MKFRLYIFIFLISPALLMAQKKAKPTLLVYGSDIEAFTAAVQSAQSSVPTLWVLEQEQMVPSLTIGDTNILSNANLDGGIWMDMLMKIAMSKYVNDSIGQMVKRDINPRLAMNALEKIISTQPNLTVMKALSVQSVLRRKKDWEVTLSNKQKYTIRAIIDATEEGKLRSLVNGMEGYYKPGRISRADAHSLDLSRTTVAVGEVDSVVYSYVLNNILSQSNQNLFSTQYLIQVARNAESIPLRAQLGQAMGATAAYCAFFKTTTEKIDVRKLQTELITYGARLLPLHDIPTSHVHYRAIEKMYLAGLLTGRKKEGSYVFDSKDSVRFEEIKPIFNQLHSRSQLWFMDNDGVYLTWKDLLSLVRFVSFRGTEMDAQVQKDWSNKLKFSGEFDENRIVSREEFAVIVGKYADPYVKGVTVQGTILR</sequence>
<dbReference type="Proteomes" id="UP000306808">
    <property type="component" value="Unassembled WGS sequence"/>
</dbReference>
<keyword evidence="3" id="KW-1185">Reference proteome</keyword>
<organism evidence="2 3">
    <name type="scientific">Sphingobacterium olei</name>
    <dbReference type="NCBI Taxonomy" id="2571155"/>
    <lineage>
        <taxon>Bacteria</taxon>
        <taxon>Pseudomonadati</taxon>
        <taxon>Bacteroidota</taxon>
        <taxon>Sphingobacteriia</taxon>
        <taxon>Sphingobacteriales</taxon>
        <taxon>Sphingobacteriaceae</taxon>
        <taxon>Sphingobacterium</taxon>
    </lineage>
</organism>
<evidence type="ECO:0000313" key="2">
    <source>
        <dbReference type="EMBL" id="TJZ62032.1"/>
    </source>
</evidence>
<evidence type="ECO:0000256" key="1">
    <source>
        <dbReference type="SAM" id="SignalP"/>
    </source>
</evidence>
<evidence type="ECO:0000313" key="3">
    <source>
        <dbReference type="Proteomes" id="UP000306808"/>
    </source>
</evidence>
<keyword evidence="1" id="KW-0732">Signal</keyword>
<dbReference type="EMBL" id="SUME01000002">
    <property type="protein sequence ID" value="TJZ62032.1"/>
    <property type="molecule type" value="Genomic_DNA"/>
</dbReference>
<proteinExistence type="predicted"/>
<comment type="caution">
    <text evidence="2">The sequence shown here is derived from an EMBL/GenBank/DDBJ whole genome shotgun (WGS) entry which is preliminary data.</text>
</comment>